<dbReference type="AlphaFoldDB" id="A0A835RCU3"/>
<organism evidence="1 2">
    <name type="scientific">Vanilla planifolia</name>
    <name type="common">Vanilla</name>
    <dbReference type="NCBI Taxonomy" id="51239"/>
    <lineage>
        <taxon>Eukaryota</taxon>
        <taxon>Viridiplantae</taxon>
        <taxon>Streptophyta</taxon>
        <taxon>Embryophyta</taxon>
        <taxon>Tracheophyta</taxon>
        <taxon>Spermatophyta</taxon>
        <taxon>Magnoliopsida</taxon>
        <taxon>Liliopsida</taxon>
        <taxon>Asparagales</taxon>
        <taxon>Orchidaceae</taxon>
        <taxon>Vanilloideae</taxon>
        <taxon>Vanilleae</taxon>
        <taxon>Vanilla</taxon>
    </lineage>
</organism>
<protein>
    <submittedName>
        <fullName evidence="1">Uncharacterized protein</fullName>
    </submittedName>
</protein>
<name>A0A835RCU3_VANPL</name>
<dbReference type="EMBL" id="JADCNM010000005">
    <property type="protein sequence ID" value="KAG0484098.1"/>
    <property type="molecule type" value="Genomic_DNA"/>
</dbReference>
<dbReference type="Proteomes" id="UP000639772">
    <property type="component" value="Unassembled WGS sequence"/>
</dbReference>
<evidence type="ECO:0000313" key="2">
    <source>
        <dbReference type="Proteomes" id="UP000639772"/>
    </source>
</evidence>
<accession>A0A835RCU3</accession>
<sequence>MGKEAAIQDLAFQSTAHLKAGKQSAHWNRSYACVNGKLVISPCCQEATNNFDENWVSTTRTETPALDFGHRHLVSRLGSVTKKHYSCVASMSMFEESSHGIKSSHLS</sequence>
<comment type="caution">
    <text evidence="1">The sequence shown here is derived from an EMBL/GenBank/DDBJ whole genome shotgun (WGS) entry which is preliminary data.</text>
</comment>
<evidence type="ECO:0000313" key="1">
    <source>
        <dbReference type="EMBL" id="KAG0484098.1"/>
    </source>
</evidence>
<reference evidence="1 2" key="1">
    <citation type="journal article" date="2020" name="Nat. Food">
        <title>A phased Vanilla planifolia genome enables genetic improvement of flavour and production.</title>
        <authorList>
            <person name="Hasing T."/>
            <person name="Tang H."/>
            <person name="Brym M."/>
            <person name="Khazi F."/>
            <person name="Huang T."/>
            <person name="Chambers A.H."/>
        </authorList>
    </citation>
    <scope>NUCLEOTIDE SEQUENCE [LARGE SCALE GENOMIC DNA]</scope>
    <source>
        <tissue evidence="1">Leaf</tissue>
    </source>
</reference>
<proteinExistence type="predicted"/>
<gene>
    <name evidence="1" type="ORF">HPP92_012182</name>
</gene>